<dbReference type="PANTHER" id="PTHR34379:SF6">
    <property type="entry name" value="PROTEIN 3F"/>
    <property type="match status" value="1"/>
</dbReference>
<dbReference type="EMBL" id="SZYD01000017">
    <property type="protein sequence ID" value="KAD3066883.1"/>
    <property type="molecule type" value="Genomic_DNA"/>
</dbReference>
<reference evidence="3 4" key="1">
    <citation type="submission" date="2019-05" db="EMBL/GenBank/DDBJ databases">
        <title>Mikania micrantha, genome provides insights into the molecular mechanism of rapid growth.</title>
        <authorList>
            <person name="Liu B."/>
        </authorList>
    </citation>
    <scope>NUCLEOTIDE SEQUENCE [LARGE SCALE GENOMIC DNA]</scope>
    <source>
        <strain evidence="3">NLD-2019</strain>
        <tissue evidence="3">Leaf</tissue>
    </source>
</reference>
<dbReference type="InterPro" id="IPR040411">
    <property type="entry name" value="At5g23160-like"/>
</dbReference>
<keyword evidence="2" id="KW-0812">Transmembrane</keyword>
<dbReference type="AlphaFoldDB" id="A0A5N6M1Q4"/>
<evidence type="ECO:0000313" key="3">
    <source>
        <dbReference type="EMBL" id="KAD3066883.1"/>
    </source>
</evidence>
<keyword evidence="2" id="KW-0472">Membrane</keyword>
<accession>A0A5N6M1Q4</accession>
<dbReference type="Proteomes" id="UP000326396">
    <property type="component" value="Linkage Group LG7"/>
</dbReference>
<gene>
    <name evidence="3" type="ORF">E3N88_34763</name>
</gene>
<feature type="transmembrane region" description="Helical" evidence="2">
    <location>
        <begin position="289"/>
        <end position="316"/>
    </location>
</feature>
<keyword evidence="2" id="KW-1133">Transmembrane helix</keyword>
<evidence type="ECO:0000256" key="2">
    <source>
        <dbReference type="SAM" id="Phobius"/>
    </source>
</evidence>
<protein>
    <submittedName>
        <fullName evidence="3">Uncharacterized protein</fullName>
    </submittedName>
</protein>
<evidence type="ECO:0000256" key="1">
    <source>
        <dbReference type="SAM" id="MobiDB-lite"/>
    </source>
</evidence>
<dbReference type="OrthoDB" id="1886721at2759"/>
<feature type="region of interest" description="Disordered" evidence="1">
    <location>
        <begin position="227"/>
        <end position="269"/>
    </location>
</feature>
<dbReference type="PANTHER" id="PTHR34379">
    <property type="entry name" value="OS07G0553800 PROTEIN"/>
    <property type="match status" value="1"/>
</dbReference>
<organism evidence="3 4">
    <name type="scientific">Mikania micrantha</name>
    <name type="common">bitter vine</name>
    <dbReference type="NCBI Taxonomy" id="192012"/>
    <lineage>
        <taxon>Eukaryota</taxon>
        <taxon>Viridiplantae</taxon>
        <taxon>Streptophyta</taxon>
        <taxon>Embryophyta</taxon>
        <taxon>Tracheophyta</taxon>
        <taxon>Spermatophyta</taxon>
        <taxon>Magnoliopsida</taxon>
        <taxon>eudicotyledons</taxon>
        <taxon>Gunneridae</taxon>
        <taxon>Pentapetalae</taxon>
        <taxon>asterids</taxon>
        <taxon>campanulids</taxon>
        <taxon>Asterales</taxon>
        <taxon>Asteraceae</taxon>
        <taxon>Asteroideae</taxon>
        <taxon>Heliantheae alliance</taxon>
        <taxon>Eupatorieae</taxon>
        <taxon>Mikania</taxon>
    </lineage>
</organism>
<sequence>MADHKRKKKRGRSKLFTSCFLSFAGDERSLLTVKSDRRSTRNGRSGKPVLIAARDREEKNFIPDVNTVNDCVNGSGVERTAERSGLRRSVSRLLKAVLFDSVMVKKISSSSKSSTASNTNESFHSIDRSVKQSDDSNSCGREPESTDMEDSSVRSSNLLSSSSRTTSSLNSSSSSSSMNSNSRWLSDQKTSSTVDLVDSNHPTSSNSSTLQKSDPINSSFRSCIDQNLPSQPDSVDPKPKRINPTPKLLSHHKGLSKSQIDSVNSSNSVSFNPDKLKSACNNWNIRWCLFLLLSLVVLVTYGRIYSILFTSIWFYLVPCRRLKRVNSATSTGRFMDTESEQYKKRVIMAGLLDRTRNPLR</sequence>
<name>A0A5N6M1Q4_9ASTR</name>
<feature type="region of interest" description="Disordered" evidence="1">
    <location>
        <begin position="109"/>
        <end position="214"/>
    </location>
</feature>
<feature type="compositionally biased region" description="Low complexity" evidence="1">
    <location>
        <begin position="153"/>
        <end position="185"/>
    </location>
</feature>
<feature type="compositionally biased region" description="Basic and acidic residues" evidence="1">
    <location>
        <begin position="124"/>
        <end position="134"/>
    </location>
</feature>
<feature type="compositionally biased region" description="Polar residues" evidence="1">
    <location>
        <begin position="187"/>
        <end position="214"/>
    </location>
</feature>
<evidence type="ECO:0000313" key="4">
    <source>
        <dbReference type="Proteomes" id="UP000326396"/>
    </source>
</evidence>
<comment type="caution">
    <text evidence="3">The sequence shown here is derived from an EMBL/GenBank/DDBJ whole genome shotgun (WGS) entry which is preliminary data.</text>
</comment>
<proteinExistence type="predicted"/>
<keyword evidence="4" id="KW-1185">Reference proteome</keyword>